<dbReference type="OrthoDB" id="6533589at2759"/>
<dbReference type="InterPro" id="IPR003439">
    <property type="entry name" value="ABC_transporter-like_ATP-bd"/>
</dbReference>
<dbReference type="PANTHER" id="PTHR48041:SF139">
    <property type="entry name" value="PROTEIN SCARLET"/>
    <property type="match status" value="1"/>
</dbReference>
<feature type="non-terminal residue" evidence="8">
    <location>
        <position position="217"/>
    </location>
</feature>
<keyword evidence="3" id="KW-0813">Transport</keyword>
<proteinExistence type="inferred from homology"/>
<dbReference type="Gene3D" id="3.40.50.300">
    <property type="entry name" value="P-loop containing nucleotide triphosphate hydrolases"/>
    <property type="match status" value="1"/>
</dbReference>
<evidence type="ECO:0000256" key="3">
    <source>
        <dbReference type="ARBA" id="ARBA00022448"/>
    </source>
</evidence>
<dbReference type="GO" id="GO:0042626">
    <property type="term" value="F:ATPase-coupled transmembrane transporter activity"/>
    <property type="evidence" value="ECO:0007669"/>
    <property type="project" value="TreeGrafter"/>
</dbReference>
<reference evidence="8" key="1">
    <citation type="submission" date="2020-11" db="EMBL/GenBank/DDBJ databases">
        <authorList>
            <person name="Tran Van P."/>
        </authorList>
    </citation>
    <scope>NUCLEOTIDE SEQUENCE</scope>
</reference>
<evidence type="ECO:0000256" key="4">
    <source>
        <dbReference type="ARBA" id="ARBA00022692"/>
    </source>
</evidence>
<evidence type="ECO:0000313" key="9">
    <source>
        <dbReference type="Proteomes" id="UP000759131"/>
    </source>
</evidence>
<keyword evidence="4" id="KW-0812">Transmembrane</keyword>
<accession>A0A7R9LRX6</accession>
<keyword evidence="6" id="KW-0472">Membrane</keyword>
<evidence type="ECO:0000256" key="2">
    <source>
        <dbReference type="ARBA" id="ARBA00005814"/>
    </source>
</evidence>
<organism evidence="8">
    <name type="scientific">Medioppia subpectinata</name>
    <dbReference type="NCBI Taxonomy" id="1979941"/>
    <lineage>
        <taxon>Eukaryota</taxon>
        <taxon>Metazoa</taxon>
        <taxon>Ecdysozoa</taxon>
        <taxon>Arthropoda</taxon>
        <taxon>Chelicerata</taxon>
        <taxon>Arachnida</taxon>
        <taxon>Acari</taxon>
        <taxon>Acariformes</taxon>
        <taxon>Sarcoptiformes</taxon>
        <taxon>Oribatida</taxon>
        <taxon>Brachypylina</taxon>
        <taxon>Oppioidea</taxon>
        <taxon>Oppiidae</taxon>
        <taxon>Medioppia</taxon>
    </lineage>
</organism>
<dbReference type="EMBL" id="CAJPIZ010037893">
    <property type="protein sequence ID" value="CAG2121195.1"/>
    <property type="molecule type" value="Genomic_DNA"/>
</dbReference>
<dbReference type="GO" id="GO:0016020">
    <property type="term" value="C:membrane"/>
    <property type="evidence" value="ECO:0007669"/>
    <property type="project" value="UniProtKB-SubCell"/>
</dbReference>
<dbReference type="SUPFAM" id="SSF52540">
    <property type="entry name" value="P-loop containing nucleoside triphosphate hydrolases"/>
    <property type="match status" value="1"/>
</dbReference>
<name>A0A7R9LRX6_9ACAR</name>
<evidence type="ECO:0000313" key="8">
    <source>
        <dbReference type="EMBL" id="CAD7646782.1"/>
    </source>
</evidence>
<dbReference type="InterPro" id="IPR050352">
    <property type="entry name" value="ABCG_transporters"/>
</dbReference>
<evidence type="ECO:0000259" key="7">
    <source>
        <dbReference type="Pfam" id="PF00005"/>
    </source>
</evidence>
<feature type="non-terminal residue" evidence="8">
    <location>
        <position position="1"/>
    </location>
</feature>
<keyword evidence="5" id="KW-1133">Transmembrane helix</keyword>
<sequence>VKIGKLDYGSIGPGKNELVMAWNDLTLVQKNLLGKPVKNILDSLNGQINFHSLTALMGPSGAGKTSLLKCVNMRSNAGLTADTQMFVSKYTELRTAFIMQSADEHIINGLTVRESLLFASKLKNKKSVGLKGRDNIAAETGDSASVEPGLGPKHQVIDETVPLDIDGNFDHDMNVRRILLDLLLADCADNAVQTCSGGEQKRLTIGLELVQQNKPNL</sequence>
<comment type="subcellular location">
    <subcellularLocation>
        <location evidence="1">Membrane</location>
        <topology evidence="1">Multi-pass membrane protein</topology>
    </subcellularLocation>
</comment>
<dbReference type="Proteomes" id="UP000759131">
    <property type="component" value="Unassembled WGS sequence"/>
</dbReference>
<dbReference type="PANTHER" id="PTHR48041">
    <property type="entry name" value="ABC TRANSPORTER G FAMILY MEMBER 28"/>
    <property type="match status" value="1"/>
</dbReference>
<dbReference type="InterPro" id="IPR027417">
    <property type="entry name" value="P-loop_NTPase"/>
</dbReference>
<dbReference type="Pfam" id="PF00005">
    <property type="entry name" value="ABC_tran"/>
    <property type="match status" value="1"/>
</dbReference>
<gene>
    <name evidence="8" type="ORF">OSB1V03_LOCUS21141</name>
</gene>
<evidence type="ECO:0000256" key="1">
    <source>
        <dbReference type="ARBA" id="ARBA00004141"/>
    </source>
</evidence>
<keyword evidence="9" id="KW-1185">Reference proteome</keyword>
<evidence type="ECO:0000256" key="6">
    <source>
        <dbReference type="ARBA" id="ARBA00023136"/>
    </source>
</evidence>
<evidence type="ECO:0000256" key="5">
    <source>
        <dbReference type="ARBA" id="ARBA00022989"/>
    </source>
</evidence>
<dbReference type="AlphaFoldDB" id="A0A7R9LRX6"/>
<dbReference type="GO" id="GO:0016887">
    <property type="term" value="F:ATP hydrolysis activity"/>
    <property type="evidence" value="ECO:0007669"/>
    <property type="project" value="InterPro"/>
</dbReference>
<comment type="similarity">
    <text evidence="2">Belongs to the ABC transporter superfamily. ABCG family. Eye pigment precursor importer (TC 3.A.1.204) subfamily.</text>
</comment>
<dbReference type="GO" id="GO:0005524">
    <property type="term" value="F:ATP binding"/>
    <property type="evidence" value="ECO:0007669"/>
    <property type="project" value="InterPro"/>
</dbReference>
<protein>
    <recommendedName>
        <fullName evidence="7">ABC transporter domain-containing protein</fullName>
    </recommendedName>
</protein>
<dbReference type="EMBL" id="OC892468">
    <property type="protein sequence ID" value="CAD7646782.1"/>
    <property type="molecule type" value="Genomic_DNA"/>
</dbReference>
<feature type="domain" description="ABC transporter" evidence="7">
    <location>
        <begin position="41"/>
        <end position="213"/>
    </location>
</feature>